<dbReference type="GO" id="GO:0015627">
    <property type="term" value="C:type II protein secretion system complex"/>
    <property type="evidence" value="ECO:0007669"/>
    <property type="project" value="TreeGrafter"/>
</dbReference>
<dbReference type="InterPro" id="IPR010994">
    <property type="entry name" value="RuvA_2-like"/>
</dbReference>
<accession>A0A1M5VF42</accession>
<dbReference type="GO" id="GO:0015628">
    <property type="term" value="P:protein secretion by the type II secretion system"/>
    <property type="evidence" value="ECO:0007669"/>
    <property type="project" value="TreeGrafter"/>
</dbReference>
<dbReference type="OrthoDB" id="7510573at2"/>
<proteinExistence type="predicted"/>
<dbReference type="Proteomes" id="UP000184268">
    <property type="component" value="Unassembled WGS sequence"/>
</dbReference>
<feature type="signal peptide" evidence="1">
    <location>
        <begin position="1"/>
        <end position="20"/>
    </location>
</feature>
<evidence type="ECO:0000313" key="3">
    <source>
        <dbReference type="Proteomes" id="UP000184268"/>
    </source>
</evidence>
<gene>
    <name evidence="2" type="ORF">SAMN02745129_2746</name>
</gene>
<name>A0A1M5VF42_9GAMM</name>
<dbReference type="RefSeq" id="WP_067656541.1">
    <property type="nucleotide sequence ID" value="NZ_FQXG01000004.1"/>
</dbReference>
<reference evidence="2 3" key="1">
    <citation type="submission" date="2016-11" db="EMBL/GenBank/DDBJ databases">
        <authorList>
            <person name="Jaros S."/>
            <person name="Januszkiewicz K."/>
            <person name="Wedrychowicz H."/>
        </authorList>
    </citation>
    <scope>NUCLEOTIDE SEQUENCE [LARGE SCALE GENOMIC DNA]</scope>
    <source>
        <strain evidence="2 3">DSM 16917</strain>
    </source>
</reference>
<dbReference type="Pfam" id="PF12836">
    <property type="entry name" value="HHH_3"/>
    <property type="match status" value="1"/>
</dbReference>
<organism evidence="2 3">
    <name type="scientific">Ferrimonas marina</name>
    <dbReference type="NCBI Taxonomy" id="299255"/>
    <lineage>
        <taxon>Bacteria</taxon>
        <taxon>Pseudomonadati</taxon>
        <taxon>Pseudomonadota</taxon>
        <taxon>Gammaproteobacteria</taxon>
        <taxon>Alteromonadales</taxon>
        <taxon>Ferrimonadaceae</taxon>
        <taxon>Ferrimonas</taxon>
    </lineage>
</organism>
<dbReference type="EMBL" id="FQXG01000004">
    <property type="protein sequence ID" value="SHH73811.1"/>
    <property type="molecule type" value="Genomic_DNA"/>
</dbReference>
<protein>
    <submittedName>
        <fullName evidence="2">Competence protein ComEA</fullName>
    </submittedName>
</protein>
<dbReference type="SUPFAM" id="SSF47781">
    <property type="entry name" value="RuvA domain 2-like"/>
    <property type="match status" value="1"/>
</dbReference>
<keyword evidence="1" id="KW-0732">Signal</keyword>
<dbReference type="NCBIfam" id="TIGR00426">
    <property type="entry name" value="competence protein ComEA helix-hairpin-helix repeat region"/>
    <property type="match status" value="1"/>
</dbReference>
<dbReference type="PANTHER" id="PTHR21180">
    <property type="entry name" value="ENDONUCLEASE/EXONUCLEASE/PHOSPHATASE FAMILY DOMAIN-CONTAINING PROTEIN 1"/>
    <property type="match status" value="1"/>
</dbReference>
<evidence type="ECO:0000256" key="1">
    <source>
        <dbReference type="SAM" id="SignalP"/>
    </source>
</evidence>
<dbReference type="InterPro" id="IPR004509">
    <property type="entry name" value="Competence_ComEA_HhH"/>
</dbReference>
<dbReference type="Gene3D" id="1.10.150.280">
    <property type="entry name" value="AF1531-like domain"/>
    <property type="match status" value="1"/>
</dbReference>
<dbReference type="STRING" id="299255.SAMN02745129_2746"/>
<sequence>MKSVLFLVVVLLAASPWALANPSMDTAAAAQSTMVNINTASATALADALVGVGEKKAQAIVDYRQQHGEFEAIDQLERVKGIGAELVSKNRSRIQL</sequence>
<feature type="chain" id="PRO_5009914402" evidence="1">
    <location>
        <begin position="21"/>
        <end position="96"/>
    </location>
</feature>
<evidence type="ECO:0000313" key="2">
    <source>
        <dbReference type="EMBL" id="SHH73811.1"/>
    </source>
</evidence>
<keyword evidence="3" id="KW-1185">Reference proteome</keyword>
<dbReference type="InterPro" id="IPR051675">
    <property type="entry name" value="Endo/Exo/Phosphatase_dom_1"/>
</dbReference>
<dbReference type="AlphaFoldDB" id="A0A1M5VF42"/>
<dbReference type="PANTHER" id="PTHR21180:SF32">
    <property type="entry name" value="ENDONUCLEASE_EXONUCLEASE_PHOSPHATASE FAMILY DOMAIN-CONTAINING PROTEIN 1"/>
    <property type="match status" value="1"/>
</dbReference>